<dbReference type="KEGG" id="dto:TOL2_C23130"/>
<organism evidence="2 3">
    <name type="scientific">Desulfobacula toluolica (strain DSM 7467 / Tol2)</name>
    <dbReference type="NCBI Taxonomy" id="651182"/>
    <lineage>
        <taxon>Bacteria</taxon>
        <taxon>Pseudomonadati</taxon>
        <taxon>Thermodesulfobacteriota</taxon>
        <taxon>Desulfobacteria</taxon>
        <taxon>Desulfobacterales</taxon>
        <taxon>Desulfobacteraceae</taxon>
        <taxon>Desulfobacula</taxon>
    </lineage>
</organism>
<proteinExistence type="predicted"/>
<dbReference type="Proteomes" id="UP000007347">
    <property type="component" value="Chromosome"/>
</dbReference>
<dbReference type="InterPro" id="IPR016181">
    <property type="entry name" value="Acyl_CoA_acyltransferase"/>
</dbReference>
<dbReference type="AlphaFoldDB" id="K0N956"/>
<dbReference type="Pfam" id="PF13480">
    <property type="entry name" value="Acetyltransf_6"/>
    <property type="match status" value="1"/>
</dbReference>
<dbReference type="EMBL" id="FO203503">
    <property type="protein sequence ID" value="CCK80474.1"/>
    <property type="molecule type" value="Genomic_DNA"/>
</dbReference>
<dbReference type="InterPro" id="IPR038740">
    <property type="entry name" value="BioF2-like_GNAT_dom"/>
</dbReference>
<dbReference type="SUPFAM" id="SSF55729">
    <property type="entry name" value="Acyl-CoA N-acyltransferases (Nat)"/>
    <property type="match status" value="1"/>
</dbReference>
<accession>K0N956</accession>
<dbReference type="RefSeq" id="WP_014957786.1">
    <property type="nucleotide sequence ID" value="NC_018645.1"/>
</dbReference>
<dbReference type="Gene3D" id="3.40.630.30">
    <property type="match status" value="1"/>
</dbReference>
<gene>
    <name evidence="2" type="ordered locus">TOL2_C23130</name>
</gene>
<dbReference type="OrthoDB" id="9808976at2"/>
<feature type="domain" description="BioF2-like acetyltransferase" evidence="1">
    <location>
        <begin position="184"/>
        <end position="325"/>
    </location>
</feature>
<protein>
    <submittedName>
        <fullName evidence="2">Conserved uncharacterized protein</fullName>
    </submittedName>
</protein>
<reference evidence="2 3" key="1">
    <citation type="journal article" date="2013" name="Environ. Microbiol.">
        <title>Complete genome, catabolic sub-proteomes and key-metabolites of Desulfobacula toluolica Tol2, a marine, aromatic compound-degrading, sulfate-reducing bacterium.</title>
        <authorList>
            <person name="Wohlbrand L."/>
            <person name="Jacob J.H."/>
            <person name="Kube M."/>
            <person name="Mussmann M."/>
            <person name="Jarling R."/>
            <person name="Beck A."/>
            <person name="Amann R."/>
            <person name="Wilkes H."/>
            <person name="Reinhardt R."/>
            <person name="Rabus R."/>
        </authorList>
    </citation>
    <scope>NUCLEOTIDE SEQUENCE [LARGE SCALE GENOMIC DNA]</scope>
    <source>
        <strain evidence="3">DSM 7467 / Tol2</strain>
    </source>
</reference>
<evidence type="ECO:0000313" key="3">
    <source>
        <dbReference type="Proteomes" id="UP000007347"/>
    </source>
</evidence>
<dbReference type="HOGENOM" id="CLU_046277_0_0_7"/>
<evidence type="ECO:0000313" key="2">
    <source>
        <dbReference type="EMBL" id="CCK80474.1"/>
    </source>
</evidence>
<evidence type="ECO:0000259" key="1">
    <source>
        <dbReference type="Pfam" id="PF13480"/>
    </source>
</evidence>
<name>K0N956_DESTT</name>
<dbReference type="STRING" id="651182.TOL2_C23130"/>
<sequence>MKNNWKIKDVTSLEELANFKVEVDSLALLQDSYQPYLDFDWFVLWLKHFKKKNQVHFFLIYKGNKIQGIAPLIIKKERYKGINVVKLQIIGNVYSPVKLFLFKSKDLSERKEFVARFFNYIAKNIKWDIMDFDAIPEEHDLYKAINEWIVSNRRYKTKPYSCFGNWYSRGKAISSDIFFKNRSRNLRASIKKNYKKTRKKGEMQFIMVKHPDGIEEYINIYFDVYSKSWKKNESVGPHFYIDLMNGFARKGLLRLGIVMIEDKPVAAGFAIVHNKVACFEKTAYDKEFLSLGVGGIWLTEMIKYVLDTDKVVEIDFLRGDDAYKKRWMENRRERRGLIIYNNSLKGRIASICDLKIWPAIKRNKNLYGIIYKFINNRSGKQPHHT</sequence>
<keyword evidence="3" id="KW-1185">Reference proteome</keyword>